<evidence type="ECO:0000313" key="2">
    <source>
        <dbReference type="EMBL" id="RFS47443.1"/>
    </source>
</evidence>
<organism evidence="2 3">
    <name type="scientific">Micromonospora craniellae</name>
    <dbReference type="NCBI Taxonomy" id="2294034"/>
    <lineage>
        <taxon>Bacteria</taxon>
        <taxon>Bacillati</taxon>
        <taxon>Actinomycetota</taxon>
        <taxon>Actinomycetes</taxon>
        <taxon>Micromonosporales</taxon>
        <taxon>Micromonosporaceae</taxon>
        <taxon>Micromonospora</taxon>
    </lineage>
</organism>
<evidence type="ECO:0000313" key="3">
    <source>
        <dbReference type="Proteomes" id="UP000262621"/>
    </source>
</evidence>
<reference evidence="2 3" key="1">
    <citation type="submission" date="2018-08" db="EMBL/GenBank/DDBJ databases">
        <title>Verrucosispora craniellae sp. nov., isolated from a marine sponge in the South China Sea.</title>
        <authorList>
            <person name="Li L."/>
            <person name="Lin H.W."/>
        </authorList>
    </citation>
    <scope>NUCLEOTIDE SEQUENCE [LARGE SCALE GENOMIC DNA]</scope>
    <source>
        <strain evidence="2 3">LHW63014</strain>
    </source>
</reference>
<dbReference type="InterPro" id="IPR011009">
    <property type="entry name" value="Kinase-like_dom_sf"/>
</dbReference>
<name>A0A372G378_9ACTN</name>
<gene>
    <name evidence="2" type="ORF">D0Q02_05430</name>
</gene>
<evidence type="ECO:0000259" key="1">
    <source>
        <dbReference type="Pfam" id="PF01636"/>
    </source>
</evidence>
<protein>
    <recommendedName>
        <fullName evidence="1">Aminoglycoside phosphotransferase domain-containing protein</fullName>
    </recommendedName>
</protein>
<keyword evidence="3" id="KW-1185">Reference proteome</keyword>
<dbReference type="Gene3D" id="3.90.1200.10">
    <property type="match status" value="1"/>
</dbReference>
<dbReference type="RefSeq" id="WP_117226880.1">
    <property type="nucleotide sequence ID" value="NZ_CP061725.1"/>
</dbReference>
<comment type="caution">
    <text evidence="2">The sequence shown here is derived from an EMBL/GenBank/DDBJ whole genome shotgun (WGS) entry which is preliminary data.</text>
</comment>
<dbReference type="Proteomes" id="UP000262621">
    <property type="component" value="Unassembled WGS sequence"/>
</dbReference>
<dbReference type="AlphaFoldDB" id="A0A372G378"/>
<accession>A0A372G378</accession>
<dbReference type="EMBL" id="QVFU01000003">
    <property type="protein sequence ID" value="RFS47443.1"/>
    <property type="molecule type" value="Genomic_DNA"/>
</dbReference>
<dbReference type="OrthoDB" id="9797603at2"/>
<proteinExistence type="predicted"/>
<feature type="domain" description="Aminoglycoside phosphotransferase" evidence="1">
    <location>
        <begin position="38"/>
        <end position="186"/>
    </location>
</feature>
<dbReference type="InterPro" id="IPR002575">
    <property type="entry name" value="Aminoglycoside_PTrfase"/>
</dbReference>
<dbReference type="Pfam" id="PF01636">
    <property type="entry name" value="APH"/>
    <property type="match status" value="1"/>
</dbReference>
<sequence>MRHPTARTPACAPPPQQTILLGRSGGNVDEARQDSVGDWAAFGADLAVFVRDLHRVDLMGASRTGDLSWYRGGALQSCDEWISGCLRDCRGTVGGDLDVVSLERLWRSALALPEPADAPMWLHGDLKPTHLLVRQGSLHAVIDFGSLSVGFPDAEHSTVWDLPAQGRQAYWNAMDLDDATWERARLHHIRSPVG</sequence>
<dbReference type="SUPFAM" id="SSF56112">
    <property type="entry name" value="Protein kinase-like (PK-like)"/>
    <property type="match status" value="1"/>
</dbReference>